<protein>
    <submittedName>
        <fullName evidence="2">Uncharacterized protein</fullName>
    </submittedName>
</protein>
<evidence type="ECO:0000313" key="2">
    <source>
        <dbReference type="EMBL" id="SCB69570.1"/>
    </source>
</evidence>
<dbReference type="AlphaFoldDB" id="A0A1D3MQR0"/>
<evidence type="ECO:0000256" key="1">
    <source>
        <dbReference type="SAM" id="MobiDB-lite"/>
    </source>
</evidence>
<gene>
    <name evidence="2" type="ORF">BWGO95_03732</name>
</gene>
<evidence type="ECO:0000313" key="3">
    <source>
        <dbReference type="Proteomes" id="UP000195696"/>
    </source>
</evidence>
<accession>A0A1D3MQR0</accession>
<reference evidence="2 3" key="1">
    <citation type="submission" date="2016-08" db="EMBL/GenBank/DDBJ databases">
        <authorList>
            <person name="Seilhamer J.J."/>
        </authorList>
    </citation>
    <scope>NUCLEOTIDE SEQUENCE [LARGE SCALE GENOMIC DNA]</scope>
    <source>
        <strain evidence="2 3">SDA_GO95</strain>
    </source>
</reference>
<proteinExistence type="predicted"/>
<name>A0A1D3MQR0_BACMY</name>
<feature type="compositionally biased region" description="Basic and acidic residues" evidence="1">
    <location>
        <begin position="12"/>
        <end position="21"/>
    </location>
</feature>
<dbReference type="EMBL" id="FMAK01000045">
    <property type="protein sequence ID" value="SCB69570.1"/>
    <property type="molecule type" value="Genomic_DNA"/>
</dbReference>
<feature type="region of interest" description="Disordered" evidence="1">
    <location>
        <begin position="1"/>
        <end position="21"/>
    </location>
</feature>
<organism evidence="2 3">
    <name type="scientific">Bacillus mycoides</name>
    <dbReference type="NCBI Taxonomy" id="1405"/>
    <lineage>
        <taxon>Bacteria</taxon>
        <taxon>Bacillati</taxon>
        <taxon>Bacillota</taxon>
        <taxon>Bacilli</taxon>
        <taxon>Bacillales</taxon>
        <taxon>Bacillaceae</taxon>
        <taxon>Bacillus</taxon>
        <taxon>Bacillus cereus group</taxon>
    </lineage>
</organism>
<sequence>MLWGVKTTLDASHQERNVREG</sequence>
<dbReference type="Proteomes" id="UP000195696">
    <property type="component" value="Unassembled WGS sequence"/>
</dbReference>